<evidence type="ECO:0000256" key="1">
    <source>
        <dbReference type="SAM" id="SignalP"/>
    </source>
</evidence>
<sequence length="355" mass="38082">MQMIRSLLIAFLMLFGAQALAATATAKGQATVKYEPSLFGKKVTPEVRAQAVLQAQLKAIDKYYAEAGDSQSQNLDAIREKVKADPDRYILDTAILNEDDRPDMGQFTVTIRATLNVSQLNNAVKASSAAAQAANGGQKSKLTFIFVSRQTDSSQRFDDREYQAVELKAQGKAGRSGAQYRESVETGGSTTRKATKKTYAIFPSNYLKSVFNGVFAGAGFKVVDAAYLEPYTKGLLKIKSVEADFKSGNDLQPQTERNVAAGLQNAKVPYIAYGTLDVRLADTDPATGMFRVSVAATGKLLDASDSIPETKAEVGPIQAAGLGPTEEEAQVNALKKAAEDVARELLSQMTNAGIK</sequence>
<feature type="signal peptide" evidence="1">
    <location>
        <begin position="1"/>
        <end position="21"/>
    </location>
</feature>
<feature type="chain" id="PRO_5009443349" evidence="1">
    <location>
        <begin position="22"/>
        <end position="355"/>
    </location>
</feature>
<dbReference type="EMBL" id="CP017707">
    <property type="protein sequence ID" value="AOZ52921.1"/>
    <property type="molecule type" value="Genomic_DNA"/>
</dbReference>
<protein>
    <submittedName>
        <fullName evidence="2">Uncharacterized protein</fullName>
    </submittedName>
</protein>
<gene>
    <name evidence="2" type="ORF">BKX93_15875</name>
</gene>
<name>A0A1D9LNR9_9NEIS</name>
<dbReference type="KEGG" id="cvc:BKX93_15875"/>
<reference evidence="2 3" key="1">
    <citation type="submission" date="2016-10" db="EMBL/GenBank/DDBJ databases">
        <title>Chromobacterium muskegensis sp. nov., an insecticidal bacterium isolated from Sphagnum bogs.</title>
        <authorList>
            <person name="Sparks M.E."/>
            <person name="Blackburn M.B."/>
            <person name="Gundersen-Rindal D.E."/>
            <person name="Mitchell A."/>
            <person name="Farrar R."/>
            <person name="Kuhar D."/>
        </authorList>
    </citation>
    <scope>NUCLEOTIDE SEQUENCE [LARGE SCALE GENOMIC DNA]</scope>
    <source>
        <strain evidence="2 3">21-1</strain>
    </source>
</reference>
<proteinExistence type="predicted"/>
<evidence type="ECO:0000313" key="3">
    <source>
        <dbReference type="Proteomes" id="UP000178776"/>
    </source>
</evidence>
<accession>A0A1D9LNR9</accession>
<dbReference type="Proteomes" id="UP000178776">
    <property type="component" value="Chromosome"/>
</dbReference>
<evidence type="ECO:0000313" key="2">
    <source>
        <dbReference type="EMBL" id="AOZ52921.1"/>
    </source>
</evidence>
<dbReference type="STRING" id="1108595.BKX93_15875"/>
<dbReference type="AlphaFoldDB" id="A0A1D9LNR9"/>
<keyword evidence="1" id="KW-0732">Signal</keyword>
<organism evidence="2 3">
    <name type="scientific">Chromobacterium vaccinii</name>
    <dbReference type="NCBI Taxonomy" id="1108595"/>
    <lineage>
        <taxon>Bacteria</taxon>
        <taxon>Pseudomonadati</taxon>
        <taxon>Pseudomonadota</taxon>
        <taxon>Betaproteobacteria</taxon>
        <taxon>Neisseriales</taxon>
        <taxon>Chromobacteriaceae</taxon>
        <taxon>Chromobacterium</taxon>
    </lineage>
</organism>